<accession>A0A9N7VT85</accession>
<protein>
    <submittedName>
        <fullName evidence="2">Uncharacterized protein</fullName>
    </submittedName>
</protein>
<sequence length="112" mass="12436">MGHIRKRLCPLRQEQNSEAAGDTYSPKRLEERVQEWMGWKHAAKLDELSGILLLDEVMNNAELGVGKAQRATGHSAALIINAIIDQIGQGTRMKGGDEFGASCQPLDWRTSY</sequence>
<proteinExistence type="predicted"/>
<organism evidence="2 3">
    <name type="scientific">Pleuronectes platessa</name>
    <name type="common">European plaice</name>
    <dbReference type="NCBI Taxonomy" id="8262"/>
    <lineage>
        <taxon>Eukaryota</taxon>
        <taxon>Metazoa</taxon>
        <taxon>Chordata</taxon>
        <taxon>Craniata</taxon>
        <taxon>Vertebrata</taxon>
        <taxon>Euteleostomi</taxon>
        <taxon>Actinopterygii</taxon>
        <taxon>Neopterygii</taxon>
        <taxon>Teleostei</taxon>
        <taxon>Neoteleostei</taxon>
        <taxon>Acanthomorphata</taxon>
        <taxon>Carangaria</taxon>
        <taxon>Pleuronectiformes</taxon>
        <taxon>Pleuronectoidei</taxon>
        <taxon>Pleuronectidae</taxon>
        <taxon>Pleuronectes</taxon>
    </lineage>
</organism>
<dbReference type="AlphaFoldDB" id="A0A9N7VT85"/>
<feature type="region of interest" description="Disordered" evidence="1">
    <location>
        <begin position="1"/>
        <end position="26"/>
    </location>
</feature>
<name>A0A9N7VT85_PLEPL</name>
<dbReference type="EMBL" id="CADEAL010004310">
    <property type="protein sequence ID" value="CAB1456753.1"/>
    <property type="molecule type" value="Genomic_DNA"/>
</dbReference>
<evidence type="ECO:0000313" key="2">
    <source>
        <dbReference type="EMBL" id="CAB1456753.1"/>
    </source>
</evidence>
<gene>
    <name evidence="2" type="ORF">PLEPLA_LOCUS44545</name>
</gene>
<comment type="caution">
    <text evidence="2">The sequence shown here is derived from an EMBL/GenBank/DDBJ whole genome shotgun (WGS) entry which is preliminary data.</text>
</comment>
<evidence type="ECO:0000313" key="3">
    <source>
        <dbReference type="Proteomes" id="UP001153269"/>
    </source>
</evidence>
<reference evidence="2" key="1">
    <citation type="submission" date="2020-03" db="EMBL/GenBank/DDBJ databases">
        <authorList>
            <person name="Weist P."/>
        </authorList>
    </citation>
    <scope>NUCLEOTIDE SEQUENCE</scope>
</reference>
<evidence type="ECO:0000256" key="1">
    <source>
        <dbReference type="SAM" id="MobiDB-lite"/>
    </source>
</evidence>
<dbReference type="Proteomes" id="UP001153269">
    <property type="component" value="Unassembled WGS sequence"/>
</dbReference>
<keyword evidence="3" id="KW-1185">Reference proteome</keyword>